<proteinExistence type="predicted"/>
<dbReference type="AlphaFoldDB" id="A0A1V4IC19"/>
<dbReference type="RefSeq" id="WP_079427996.1">
    <property type="nucleotide sequence ID" value="NZ_MZGV01000083.1"/>
</dbReference>
<dbReference type="PANTHER" id="PTHR42967:SF1">
    <property type="entry name" value="MBL FOLD METALLO-HYDROLASE"/>
    <property type="match status" value="1"/>
</dbReference>
<evidence type="ECO:0000313" key="2">
    <source>
        <dbReference type="Proteomes" id="UP000190080"/>
    </source>
</evidence>
<dbReference type="SUPFAM" id="SSF56281">
    <property type="entry name" value="Metallo-hydrolase/oxidoreductase"/>
    <property type="match status" value="1"/>
</dbReference>
<protein>
    <submittedName>
        <fullName evidence="1">Beta-lactamase superfamily domain protein</fullName>
    </submittedName>
</protein>
<dbReference type="Gene3D" id="3.60.15.10">
    <property type="entry name" value="Ribonuclease Z/Hydroxyacylglutathione hydrolase-like"/>
    <property type="match status" value="1"/>
</dbReference>
<dbReference type="PANTHER" id="PTHR42967">
    <property type="entry name" value="METAL DEPENDENT HYDROLASE"/>
    <property type="match status" value="1"/>
</dbReference>
<accession>A0A1V4IC19</accession>
<dbReference type="Pfam" id="PF13483">
    <property type="entry name" value="Lactamase_B_3"/>
    <property type="match status" value="1"/>
</dbReference>
<sequence length="242" mass="28563">MKEYNVKVNYLYNSGFTLETDNYFLIFDYFNDKPDGQQRCIENGVITEKELRLNKKIIVFSSHSHPDHFNPIILKWKDIRPDIKYILSDDIDVKLSESITLIGAYDHIDIDGIYVKAYGSTDIGISFFITVEGMNIFHAGDLNWWYWWDDTKEEIQKAENMFKEEIRKIEGNHIDIAFFPVDPRLEKNYYMGGKYFIEKLQPNIFIPMHFGETYDIISRFRGAVGERVTKIVDIDKRGQKIL</sequence>
<evidence type="ECO:0000313" key="1">
    <source>
        <dbReference type="EMBL" id="OPJ57479.1"/>
    </source>
</evidence>
<gene>
    <name evidence="1" type="ORF">CLORY_40830</name>
</gene>
<reference evidence="1 2" key="1">
    <citation type="submission" date="2017-03" db="EMBL/GenBank/DDBJ databases">
        <title>Genome sequence of Clostridium oryzae DSM 28571.</title>
        <authorList>
            <person name="Poehlein A."/>
            <person name="Daniel R."/>
        </authorList>
    </citation>
    <scope>NUCLEOTIDE SEQUENCE [LARGE SCALE GENOMIC DNA]</scope>
    <source>
        <strain evidence="1 2">DSM 28571</strain>
    </source>
</reference>
<dbReference type="InterPro" id="IPR036866">
    <property type="entry name" value="RibonucZ/Hydroxyglut_hydro"/>
</dbReference>
<organism evidence="1 2">
    <name type="scientific">Clostridium oryzae</name>
    <dbReference type="NCBI Taxonomy" id="1450648"/>
    <lineage>
        <taxon>Bacteria</taxon>
        <taxon>Bacillati</taxon>
        <taxon>Bacillota</taxon>
        <taxon>Clostridia</taxon>
        <taxon>Eubacteriales</taxon>
        <taxon>Clostridiaceae</taxon>
        <taxon>Clostridium</taxon>
    </lineage>
</organism>
<dbReference type="EMBL" id="MZGV01000083">
    <property type="protein sequence ID" value="OPJ57479.1"/>
    <property type="molecule type" value="Genomic_DNA"/>
</dbReference>
<dbReference type="STRING" id="1450648.CLORY_40830"/>
<dbReference type="OrthoDB" id="36975at2"/>
<keyword evidence="2" id="KW-1185">Reference proteome</keyword>
<name>A0A1V4IC19_9CLOT</name>
<dbReference type="Proteomes" id="UP000190080">
    <property type="component" value="Unassembled WGS sequence"/>
</dbReference>
<comment type="caution">
    <text evidence="1">The sequence shown here is derived from an EMBL/GenBank/DDBJ whole genome shotgun (WGS) entry which is preliminary data.</text>
</comment>